<name>A0A2S6C7M3_9PEZI</name>
<organism evidence="1 2">
    <name type="scientific">Cercospora berteroae</name>
    <dbReference type="NCBI Taxonomy" id="357750"/>
    <lineage>
        <taxon>Eukaryota</taxon>
        <taxon>Fungi</taxon>
        <taxon>Dikarya</taxon>
        <taxon>Ascomycota</taxon>
        <taxon>Pezizomycotina</taxon>
        <taxon>Dothideomycetes</taxon>
        <taxon>Dothideomycetidae</taxon>
        <taxon>Mycosphaerellales</taxon>
        <taxon>Mycosphaerellaceae</taxon>
        <taxon>Cercospora</taxon>
    </lineage>
</organism>
<reference evidence="2" key="1">
    <citation type="journal article" date="2017" name="bioRxiv">
        <title>Conservation of a gene cluster reveals novel cercosporin biosynthetic mechanisms and extends production to the genus Colletotrichum.</title>
        <authorList>
            <person name="de Jonge R."/>
            <person name="Ebert M.K."/>
            <person name="Huitt-Roehl C.R."/>
            <person name="Pal P."/>
            <person name="Suttle J.C."/>
            <person name="Spanner R.E."/>
            <person name="Neubauer J.D."/>
            <person name="Jurick W.M.II."/>
            <person name="Stott K.A."/>
            <person name="Secor G.A."/>
            <person name="Thomma B.P.H.J."/>
            <person name="Van de Peer Y."/>
            <person name="Townsend C.A."/>
            <person name="Bolton M.D."/>
        </authorList>
    </citation>
    <scope>NUCLEOTIDE SEQUENCE [LARGE SCALE GENOMIC DNA]</scope>
    <source>
        <strain evidence="2">CBS538.71</strain>
    </source>
</reference>
<evidence type="ECO:0000313" key="1">
    <source>
        <dbReference type="EMBL" id="PPJ55732.1"/>
    </source>
</evidence>
<keyword evidence="2" id="KW-1185">Reference proteome</keyword>
<gene>
    <name evidence="1" type="ORF">CBER1_08296</name>
</gene>
<evidence type="ECO:0000313" key="2">
    <source>
        <dbReference type="Proteomes" id="UP000237631"/>
    </source>
</evidence>
<accession>A0A2S6C7M3</accession>
<dbReference type="Proteomes" id="UP000237631">
    <property type="component" value="Unassembled WGS sequence"/>
</dbReference>
<dbReference type="OrthoDB" id="3630041at2759"/>
<sequence length="342" mass="38738">MADQANLHYNYWKVPSDSHLSVDQVKDVLNEPEAQIVSDPSDHQIRKYFSRSKLGLLEYAHCSDDELRSFIGARGLEMPKNVSGAKEHAREDLTEAPERADDQQNLTTFFLLPGELRNHIYALYFADFKRPLYAPIQPAIACASKQLRAETLKLFYSECTFRLLLWLGCPARDSLPCSMLAMGPQMETYFARTSPELIGCITKLQVVVTDWNTKNIDAANQKSCLIPPICIKFSQKGTDCSVDFAPDGATEQDTVIHLHSSQLDALRGVGEICQKIMDREGKYNLVVQDMNKIGYAIWKSLHYARESSFDEYARSCARAEAAKRRTIRRALRAPRNMDTEST</sequence>
<dbReference type="EMBL" id="PNEN01000532">
    <property type="protein sequence ID" value="PPJ55732.1"/>
    <property type="molecule type" value="Genomic_DNA"/>
</dbReference>
<dbReference type="AlphaFoldDB" id="A0A2S6C7M3"/>
<proteinExistence type="predicted"/>
<comment type="caution">
    <text evidence="1">The sequence shown here is derived from an EMBL/GenBank/DDBJ whole genome shotgun (WGS) entry which is preliminary data.</text>
</comment>
<protein>
    <submittedName>
        <fullName evidence="1">Uncharacterized protein</fullName>
    </submittedName>
</protein>